<dbReference type="KEGG" id="rpa:TX73_014735"/>
<name>A0AAF0BR54_RHOPA</name>
<sequence length="43" mass="4915">MPRLVASWQHAFGATAPIADLAFRSTGERVRRDQVRGQLSWQF</sequence>
<dbReference type="RefSeq" id="WP_267793642.1">
    <property type="nucleotide sequence ID" value="NZ_CP116810.1"/>
</dbReference>
<dbReference type="EMBL" id="CP116810">
    <property type="protein sequence ID" value="WCL93012.1"/>
    <property type="molecule type" value="Genomic_DNA"/>
</dbReference>
<protein>
    <submittedName>
        <fullName evidence="1">Uncharacterized protein</fullName>
    </submittedName>
</protein>
<proteinExistence type="predicted"/>
<accession>A0AAF0BR54</accession>
<gene>
    <name evidence="1" type="ORF">TX73_014735</name>
</gene>
<evidence type="ECO:0000313" key="2">
    <source>
        <dbReference type="Proteomes" id="UP000001426"/>
    </source>
</evidence>
<organism evidence="1 2">
    <name type="scientific">Rhodopseudomonas palustris (strain ATCC BAA-98 / CGA009)</name>
    <dbReference type="NCBI Taxonomy" id="258594"/>
    <lineage>
        <taxon>Bacteria</taxon>
        <taxon>Pseudomonadati</taxon>
        <taxon>Pseudomonadota</taxon>
        <taxon>Alphaproteobacteria</taxon>
        <taxon>Hyphomicrobiales</taxon>
        <taxon>Nitrobacteraceae</taxon>
        <taxon>Rhodopseudomonas</taxon>
    </lineage>
</organism>
<dbReference type="GeneID" id="79396589"/>
<evidence type="ECO:0000313" key="1">
    <source>
        <dbReference type="EMBL" id="WCL93012.1"/>
    </source>
</evidence>
<keyword evidence="2" id="KW-1185">Reference proteome</keyword>
<dbReference type="Proteomes" id="UP000001426">
    <property type="component" value="Chromosome"/>
</dbReference>
<reference evidence="1 2" key="1">
    <citation type="journal article" date="2004" name="Nat. Biotechnol.">
        <title>Complete genome sequence of the metabolically versatile photosynthetic bacterium Rhodopseudomonas palustris.</title>
        <authorList>
            <person name="Larimer F.W."/>
            <person name="Chain P."/>
            <person name="Hauser L."/>
            <person name="Lamerdin J."/>
            <person name="Malfatti S."/>
            <person name="Do L."/>
            <person name="Land M.L."/>
            <person name="Pelletier D.A."/>
            <person name="Beatty J.T."/>
            <person name="Lang A.S."/>
            <person name="Tabita F.R."/>
            <person name="Gibson J.L."/>
            <person name="Hanson T.E."/>
            <person name="Bobst C."/>
            <person name="Torres J.L."/>
            <person name="Peres C."/>
            <person name="Harrison F.H."/>
            <person name="Gibson J."/>
            <person name="Harwood C.S."/>
        </authorList>
    </citation>
    <scope>NUCLEOTIDE SEQUENCE [LARGE SCALE GENOMIC DNA]</scope>
    <source>
        <strain evidence="2">ATCC BAA-98 / CGA009</strain>
    </source>
</reference>
<dbReference type="AlphaFoldDB" id="A0AAF0BR54"/>